<evidence type="ECO:0000313" key="2">
    <source>
        <dbReference type="Proteomes" id="UP000692954"/>
    </source>
</evidence>
<reference evidence="1" key="1">
    <citation type="submission" date="2021-01" db="EMBL/GenBank/DDBJ databases">
        <authorList>
            <consortium name="Genoscope - CEA"/>
            <person name="William W."/>
        </authorList>
    </citation>
    <scope>NUCLEOTIDE SEQUENCE</scope>
</reference>
<gene>
    <name evidence="1" type="ORF">PSON_ATCC_30995.1.T0780068</name>
</gene>
<protein>
    <submittedName>
        <fullName evidence="1">Uncharacterized protein</fullName>
    </submittedName>
</protein>
<comment type="caution">
    <text evidence="1">The sequence shown here is derived from an EMBL/GenBank/DDBJ whole genome shotgun (WGS) entry which is preliminary data.</text>
</comment>
<dbReference type="EMBL" id="CAJJDN010000078">
    <property type="protein sequence ID" value="CAD8102539.1"/>
    <property type="molecule type" value="Genomic_DNA"/>
</dbReference>
<proteinExistence type="predicted"/>
<sequence>MQEIEIQQQIKAERLNDTFQSAKSLICRRAVDIVFQNIEYQVVDSKESKIQQKETKYFCVIMMNLSIKSQCYIESKWCQQNIIAEYSCCSCLKFLKLLNGVQSETFSNFTAFVMLYDVLLETSAPREVWQFLQIQIIEIQI</sequence>
<organism evidence="1 2">
    <name type="scientific">Paramecium sonneborni</name>
    <dbReference type="NCBI Taxonomy" id="65129"/>
    <lineage>
        <taxon>Eukaryota</taxon>
        <taxon>Sar</taxon>
        <taxon>Alveolata</taxon>
        <taxon>Ciliophora</taxon>
        <taxon>Intramacronucleata</taxon>
        <taxon>Oligohymenophorea</taxon>
        <taxon>Peniculida</taxon>
        <taxon>Parameciidae</taxon>
        <taxon>Paramecium</taxon>
    </lineage>
</organism>
<keyword evidence="2" id="KW-1185">Reference proteome</keyword>
<evidence type="ECO:0000313" key="1">
    <source>
        <dbReference type="EMBL" id="CAD8102539.1"/>
    </source>
</evidence>
<name>A0A8S1PHW1_9CILI</name>
<accession>A0A8S1PHW1</accession>
<dbReference type="Proteomes" id="UP000692954">
    <property type="component" value="Unassembled WGS sequence"/>
</dbReference>
<dbReference type="AlphaFoldDB" id="A0A8S1PHW1"/>